<dbReference type="EMBL" id="CP038228">
    <property type="protein sequence ID" value="QDI05429.1"/>
    <property type="molecule type" value="Genomic_DNA"/>
</dbReference>
<dbReference type="SUPFAM" id="SSF52113">
    <property type="entry name" value="BRCT domain"/>
    <property type="match status" value="1"/>
</dbReference>
<accession>A0A514EHB0</accession>
<evidence type="ECO:0000313" key="2">
    <source>
        <dbReference type="Proteomes" id="UP000319349"/>
    </source>
</evidence>
<dbReference type="InterPro" id="IPR036420">
    <property type="entry name" value="BRCT_dom_sf"/>
</dbReference>
<organism evidence="1 2">
    <name type="scientific">Xanthomonas cerealis pv. cerealis</name>
    <dbReference type="NCBI Taxonomy" id="152263"/>
    <lineage>
        <taxon>Bacteria</taxon>
        <taxon>Pseudomonadati</taxon>
        <taxon>Pseudomonadota</taxon>
        <taxon>Gammaproteobacteria</taxon>
        <taxon>Lysobacterales</taxon>
        <taxon>Lysobacteraceae</taxon>
        <taxon>Xanthomonas</taxon>
        <taxon>Xanthomonas translucens group</taxon>
        <taxon>Xanthomonas cerealis</taxon>
    </lineage>
</organism>
<dbReference type="AlphaFoldDB" id="A0A514EHB0"/>
<reference evidence="1 2" key="1">
    <citation type="submission" date="2019-03" db="EMBL/GenBank/DDBJ databases">
        <title>Tal1 in Xanthomonas translucens pv. cerealis Contributes to Virulence in Bacterial Leaf Streak of Wheat.</title>
        <authorList>
            <person name="Shah S.M.A."/>
            <person name="Haq F."/>
            <person name="Ma W."/>
            <person name="Xu X."/>
            <person name="Wang S."/>
            <person name="Xu Z."/>
            <person name="Zou L."/>
            <person name="Zhu B."/>
            <person name="Chen G."/>
        </authorList>
    </citation>
    <scope>NUCLEOTIDE SEQUENCE [LARGE SCALE GENOMIC DNA]</scope>
    <source>
        <strain evidence="1 2">01</strain>
    </source>
</reference>
<sequence length="120" mass="12917">MPTDKLARILKAKSPFSAEKIAVMTEVDGWNWVYANAVPHKDRLIQVCFTGFSAADKEVLIVLASESQLEVVTSVTKSLAFLCAGDNAGPAKLSKARLQGVAVLTREQFEHLLSTGEVAA</sequence>
<evidence type="ECO:0000313" key="1">
    <source>
        <dbReference type="EMBL" id="QDI05429.1"/>
    </source>
</evidence>
<proteinExistence type="predicted"/>
<protein>
    <submittedName>
        <fullName evidence="1">Uncharacterized protein</fullName>
    </submittedName>
</protein>
<dbReference type="RefSeq" id="WP_142742947.1">
    <property type="nucleotide sequence ID" value="NZ_CP038228.1"/>
</dbReference>
<gene>
    <name evidence="1" type="ORF">E4A48_18675</name>
</gene>
<keyword evidence="2" id="KW-1185">Reference proteome</keyword>
<dbReference type="Proteomes" id="UP000319349">
    <property type="component" value="Chromosome"/>
</dbReference>
<name>A0A514EHB0_9XANT</name>
<dbReference type="Gene3D" id="3.40.50.10190">
    <property type="entry name" value="BRCT domain"/>
    <property type="match status" value="1"/>
</dbReference>